<name>A0A6L3V5H7_9BACI</name>
<feature type="domain" description="GK1464-like" evidence="2">
    <location>
        <begin position="3"/>
        <end position="100"/>
    </location>
</feature>
<accession>A0A6L3V5H7</accession>
<organism evidence="3 4">
    <name type="scientific">Cytobacillus depressus</name>
    <dbReference type="NCBI Taxonomy" id="1602942"/>
    <lineage>
        <taxon>Bacteria</taxon>
        <taxon>Bacillati</taxon>
        <taxon>Bacillota</taxon>
        <taxon>Bacilli</taxon>
        <taxon>Bacillales</taxon>
        <taxon>Bacillaceae</taxon>
        <taxon>Cytobacillus</taxon>
    </lineage>
</organism>
<evidence type="ECO:0000256" key="1">
    <source>
        <dbReference type="SAM" id="MobiDB-lite"/>
    </source>
</evidence>
<evidence type="ECO:0000313" key="3">
    <source>
        <dbReference type="EMBL" id="KAB2336323.1"/>
    </source>
</evidence>
<dbReference type="RefSeq" id="WP_151535127.1">
    <property type="nucleotide sequence ID" value="NZ_WBOS01000004.1"/>
</dbReference>
<dbReference type="Pfam" id="PF18681">
    <property type="entry name" value="DUF5634"/>
    <property type="match status" value="1"/>
</dbReference>
<dbReference type="AlphaFoldDB" id="A0A6L3V5H7"/>
<proteinExistence type="predicted"/>
<evidence type="ECO:0000259" key="2">
    <source>
        <dbReference type="Pfam" id="PF18681"/>
    </source>
</evidence>
<dbReference type="EMBL" id="WBOS01000004">
    <property type="protein sequence ID" value="KAB2336323.1"/>
    <property type="molecule type" value="Genomic_DNA"/>
</dbReference>
<sequence>MEFLPREQRIRELQQPFQSYLDKYGIDDIGIFEEHGEGNHYYLGYTVNKGGKTYHIHSPYIKNDHGELATEKDEWTLESDDPNKKDQRGYDNLESVLRDI</sequence>
<keyword evidence="4" id="KW-1185">Reference proteome</keyword>
<dbReference type="Gene3D" id="3.30.70.1480">
    <property type="entry name" value="GK1464-like"/>
    <property type="match status" value="1"/>
</dbReference>
<dbReference type="InterPro" id="IPR040915">
    <property type="entry name" value="GK1464-like_dom"/>
</dbReference>
<feature type="region of interest" description="Disordered" evidence="1">
    <location>
        <begin position="75"/>
        <end position="100"/>
    </location>
</feature>
<comment type="caution">
    <text evidence="3">The sequence shown here is derived from an EMBL/GenBank/DDBJ whole genome shotgun (WGS) entry which is preliminary data.</text>
</comment>
<evidence type="ECO:0000313" key="4">
    <source>
        <dbReference type="Proteomes" id="UP000481030"/>
    </source>
</evidence>
<dbReference type="SUPFAM" id="SSF143579">
    <property type="entry name" value="GK1464-like"/>
    <property type="match status" value="1"/>
</dbReference>
<protein>
    <recommendedName>
        <fullName evidence="2">GK1464-like domain-containing protein</fullName>
    </recommendedName>
</protein>
<dbReference type="InterPro" id="IPR028990">
    <property type="entry name" value="GK1464-like"/>
</dbReference>
<reference evidence="3 4" key="1">
    <citation type="journal article" date="2016" name="Antonie Van Leeuwenhoek">
        <title>Bacillus depressus sp. nov., isolated from soil of a sunflower field.</title>
        <authorList>
            <person name="Wei X."/>
            <person name="Xin D."/>
            <person name="Xin Y."/>
            <person name="Zhang H."/>
            <person name="Wang T."/>
            <person name="Zhang J."/>
        </authorList>
    </citation>
    <scope>NUCLEOTIDE SEQUENCE [LARGE SCALE GENOMIC DNA]</scope>
    <source>
        <strain evidence="3 4">BZ1</strain>
    </source>
</reference>
<dbReference type="OrthoDB" id="2968163at2"/>
<gene>
    <name evidence="3" type="ORF">F7731_12620</name>
</gene>
<dbReference type="Proteomes" id="UP000481030">
    <property type="component" value="Unassembled WGS sequence"/>
</dbReference>